<accession>A0ABQ7YJD3</accession>
<protein>
    <submittedName>
        <fullName evidence="3">Uncharacterized protein</fullName>
    </submittedName>
</protein>
<name>A0ABQ7YJD3_BRANA</name>
<gene>
    <name evidence="3" type="ORF">HID58_074247</name>
</gene>
<evidence type="ECO:0000256" key="2">
    <source>
        <dbReference type="SAM" id="Phobius"/>
    </source>
</evidence>
<evidence type="ECO:0000256" key="1">
    <source>
        <dbReference type="SAM" id="MobiDB-lite"/>
    </source>
</evidence>
<feature type="region of interest" description="Disordered" evidence="1">
    <location>
        <begin position="25"/>
        <end position="55"/>
    </location>
</feature>
<sequence>MLNVPPTKSQGTILRRGKKLQLQHQHLKEHQVCETQQGDRHGDPPESPLQPLQAREAQARQVESSMRILSFGLRVLFNLFVLLILSLAKILPLRIPGY</sequence>
<feature type="transmembrane region" description="Helical" evidence="2">
    <location>
        <begin position="75"/>
        <end position="95"/>
    </location>
</feature>
<keyword evidence="2" id="KW-0812">Transmembrane</keyword>
<dbReference type="EMBL" id="JAGKQM010000017">
    <property type="protein sequence ID" value="KAH0867225.1"/>
    <property type="molecule type" value="Genomic_DNA"/>
</dbReference>
<comment type="caution">
    <text evidence="3">The sequence shown here is derived from an EMBL/GenBank/DDBJ whole genome shotgun (WGS) entry which is preliminary data.</text>
</comment>
<reference evidence="3 4" key="1">
    <citation type="submission" date="2021-05" db="EMBL/GenBank/DDBJ databases">
        <title>Genome Assembly of Synthetic Allotetraploid Brassica napus Reveals Homoeologous Exchanges between Subgenomes.</title>
        <authorList>
            <person name="Davis J.T."/>
        </authorList>
    </citation>
    <scope>NUCLEOTIDE SEQUENCE [LARGE SCALE GENOMIC DNA]</scope>
    <source>
        <strain evidence="4">cv. Da-Ae</strain>
        <tissue evidence="3">Seedling</tissue>
    </source>
</reference>
<keyword evidence="2" id="KW-0472">Membrane</keyword>
<keyword evidence="4" id="KW-1185">Reference proteome</keyword>
<evidence type="ECO:0000313" key="3">
    <source>
        <dbReference type="EMBL" id="KAH0867225.1"/>
    </source>
</evidence>
<keyword evidence="2" id="KW-1133">Transmembrane helix</keyword>
<organism evidence="3 4">
    <name type="scientific">Brassica napus</name>
    <name type="common">Rape</name>
    <dbReference type="NCBI Taxonomy" id="3708"/>
    <lineage>
        <taxon>Eukaryota</taxon>
        <taxon>Viridiplantae</taxon>
        <taxon>Streptophyta</taxon>
        <taxon>Embryophyta</taxon>
        <taxon>Tracheophyta</taxon>
        <taxon>Spermatophyta</taxon>
        <taxon>Magnoliopsida</taxon>
        <taxon>eudicotyledons</taxon>
        <taxon>Gunneridae</taxon>
        <taxon>Pentapetalae</taxon>
        <taxon>rosids</taxon>
        <taxon>malvids</taxon>
        <taxon>Brassicales</taxon>
        <taxon>Brassicaceae</taxon>
        <taxon>Brassiceae</taxon>
        <taxon>Brassica</taxon>
    </lineage>
</organism>
<dbReference type="Proteomes" id="UP000824890">
    <property type="component" value="Unassembled WGS sequence"/>
</dbReference>
<evidence type="ECO:0000313" key="4">
    <source>
        <dbReference type="Proteomes" id="UP000824890"/>
    </source>
</evidence>
<proteinExistence type="predicted"/>
<feature type="compositionally biased region" description="Basic and acidic residues" evidence="1">
    <location>
        <begin position="26"/>
        <end position="44"/>
    </location>
</feature>